<keyword evidence="4" id="KW-1185">Reference proteome</keyword>
<feature type="compositionally biased region" description="Basic and acidic residues" evidence="1">
    <location>
        <begin position="431"/>
        <end position="448"/>
    </location>
</feature>
<evidence type="ECO:0000256" key="1">
    <source>
        <dbReference type="SAM" id="MobiDB-lite"/>
    </source>
</evidence>
<dbReference type="PANTHER" id="PTHR28034:SF1">
    <property type="entry name" value="NUCLEOMORPHIN"/>
    <property type="match status" value="1"/>
</dbReference>
<evidence type="ECO:0000259" key="2">
    <source>
        <dbReference type="Pfam" id="PF05205"/>
    </source>
</evidence>
<dbReference type="PANTHER" id="PTHR28034">
    <property type="entry name" value="SET1 COMPLEX COMPONENT SHG1"/>
    <property type="match status" value="1"/>
</dbReference>
<feature type="compositionally biased region" description="Basic and acidic residues" evidence="1">
    <location>
        <begin position="140"/>
        <end position="151"/>
    </location>
</feature>
<feature type="compositionally biased region" description="Basic and acidic residues" evidence="1">
    <location>
        <begin position="333"/>
        <end position="359"/>
    </location>
</feature>
<dbReference type="EMBL" id="JAQQPM010000001">
    <property type="protein sequence ID" value="KAK2067990.1"/>
    <property type="molecule type" value="Genomic_DNA"/>
</dbReference>
<feature type="region of interest" description="Disordered" evidence="1">
    <location>
        <begin position="261"/>
        <end position="318"/>
    </location>
</feature>
<protein>
    <recommendedName>
        <fullName evidence="2">BOD1/SHG1 domain-containing protein</fullName>
    </recommendedName>
</protein>
<reference evidence="3" key="1">
    <citation type="journal article" date="2023" name="Mol. Plant Microbe Interact.">
        <title>Elucidating the Obligate Nature and Biological Capacity of an Invasive Fungal Corn Pathogen.</title>
        <authorList>
            <person name="MacCready J.S."/>
            <person name="Roggenkamp E.M."/>
            <person name="Gdanetz K."/>
            <person name="Chilvers M.I."/>
        </authorList>
    </citation>
    <scope>NUCLEOTIDE SEQUENCE</scope>
    <source>
        <strain evidence="3">PM02</strain>
    </source>
</reference>
<feature type="compositionally biased region" description="Basic and acidic residues" evidence="1">
    <location>
        <begin position="456"/>
        <end position="586"/>
    </location>
</feature>
<evidence type="ECO:0000313" key="4">
    <source>
        <dbReference type="Proteomes" id="UP001217918"/>
    </source>
</evidence>
<evidence type="ECO:0000313" key="3">
    <source>
        <dbReference type="EMBL" id="KAK2067990.1"/>
    </source>
</evidence>
<dbReference type="AlphaFoldDB" id="A0AAD9HZU2"/>
<dbReference type="InterPro" id="IPR055264">
    <property type="entry name" value="BOD1/SHG1_dom"/>
</dbReference>
<dbReference type="Pfam" id="PF05205">
    <property type="entry name" value="COMPASS-Shg1"/>
    <property type="match status" value="1"/>
</dbReference>
<feature type="region of interest" description="Disordered" evidence="1">
    <location>
        <begin position="178"/>
        <end position="249"/>
    </location>
</feature>
<dbReference type="Proteomes" id="UP001217918">
    <property type="component" value="Unassembled WGS sequence"/>
</dbReference>
<feature type="region of interest" description="Disordered" evidence="1">
    <location>
        <begin position="136"/>
        <end position="160"/>
    </location>
</feature>
<name>A0AAD9HZU2_9PEZI</name>
<proteinExistence type="predicted"/>
<feature type="domain" description="BOD1/SHG1" evidence="2">
    <location>
        <begin position="34"/>
        <end position="134"/>
    </location>
</feature>
<accession>A0AAD9HZU2</accession>
<sequence length="601" mass="70063">MDAPASLMPAPIVRKFKSSELPLSSATRTSIDGLVHRFKKKGGYDEIRKQVWDQFEAGDYEAQVMKSVTEVAETEVERNPQQLLTLDRGKAAALIDGALDRNGVFQDAEAIIAGMIDTDAIVAHLRELRRAEIGDEAAEEERLRGARRDEEYAADTAQRIGERQRVRDDLRHVEEEKRKLERQIHEHEEQKRREEEKAARQERRKQEREEEERREKERRERREQRERERELASERSYAEKQLSKEEHSRLEQAALADLLRESTRVAQKQPELEVDEALVPPPRRSKPSSAIDPIRRGSPKTGEPSKKLAEPVAKKPVEVIIKKSTAEEIAKAEKVEAARKKAKEAIAAKQVKVAEESRSRSRHARDRQEQSRSRGRNKKDAAPRERDRHATPPGSASAAPREDCRAAAEAAKQAGIKKREQEAKVYMAQLKEAREKGLPYPPADDRASAGEGSPDMSRRRDSEPIDRCDGTRAREREEDQEREKKERHSCRERDRDRTVSPRRDRDRDSDRDRRRERDRSREKERDRDRDRRDRDRYRDSDRDRTTRERERDRERDRGRGDRFRDRDRGRDNKRDGRGDYDRDSRRRNLAGGAGAVVSYDM</sequence>
<comment type="caution">
    <text evidence="3">The sequence shown here is derived from an EMBL/GenBank/DDBJ whole genome shotgun (WGS) entry which is preliminary data.</text>
</comment>
<feature type="region of interest" description="Disordered" evidence="1">
    <location>
        <begin position="333"/>
        <end position="601"/>
    </location>
</feature>
<gene>
    <name evidence="3" type="ORF">P8C59_001689</name>
</gene>
<feature type="compositionally biased region" description="Basic and acidic residues" evidence="1">
    <location>
        <begin position="366"/>
        <end position="390"/>
    </location>
</feature>
<organism evidence="3 4">
    <name type="scientific">Phyllachora maydis</name>
    <dbReference type="NCBI Taxonomy" id="1825666"/>
    <lineage>
        <taxon>Eukaryota</taxon>
        <taxon>Fungi</taxon>
        <taxon>Dikarya</taxon>
        <taxon>Ascomycota</taxon>
        <taxon>Pezizomycotina</taxon>
        <taxon>Sordariomycetes</taxon>
        <taxon>Sordariomycetidae</taxon>
        <taxon>Phyllachorales</taxon>
        <taxon>Phyllachoraceae</taxon>
        <taxon>Phyllachora</taxon>
    </lineage>
</organism>
<feature type="compositionally biased region" description="Basic and acidic residues" evidence="1">
    <location>
        <begin position="303"/>
        <end position="318"/>
    </location>
</feature>